<evidence type="ECO:0000256" key="5">
    <source>
        <dbReference type="ARBA" id="ARBA00023040"/>
    </source>
</evidence>
<feature type="transmembrane region" description="Helical" evidence="12">
    <location>
        <begin position="144"/>
        <end position="167"/>
    </location>
</feature>
<keyword evidence="9" id="KW-0325">Glycoprotein</keyword>
<dbReference type="Gene3D" id="1.20.1070.10">
    <property type="entry name" value="Rhodopsin 7-helix transmembrane proteins"/>
    <property type="match status" value="1"/>
</dbReference>
<keyword evidence="5 11" id="KW-0297">G-protein coupled receptor</keyword>
<evidence type="ECO:0000256" key="10">
    <source>
        <dbReference type="ARBA" id="ARBA00023224"/>
    </source>
</evidence>
<evidence type="ECO:0000256" key="12">
    <source>
        <dbReference type="SAM" id="Phobius"/>
    </source>
</evidence>
<dbReference type="PROSITE" id="PS00237">
    <property type="entry name" value="G_PROTEIN_RECEP_F1_1"/>
    <property type="match status" value="1"/>
</dbReference>
<feature type="transmembrane region" description="Helical" evidence="12">
    <location>
        <begin position="194"/>
        <end position="222"/>
    </location>
</feature>
<dbReference type="GO" id="GO:0005886">
    <property type="term" value="C:plasma membrane"/>
    <property type="evidence" value="ECO:0007669"/>
    <property type="project" value="UniProtKB-SubCell"/>
</dbReference>
<dbReference type="EMBL" id="OV696695">
    <property type="protein sequence ID" value="CAH1238488.1"/>
    <property type="molecule type" value="Genomic_DNA"/>
</dbReference>
<accession>A0A8J9YS52</accession>
<dbReference type="OrthoDB" id="2132067at2759"/>
<dbReference type="InterPro" id="IPR000276">
    <property type="entry name" value="GPCR_Rhodpsn"/>
</dbReference>
<evidence type="ECO:0000259" key="13">
    <source>
        <dbReference type="PROSITE" id="PS50262"/>
    </source>
</evidence>
<feature type="domain" description="G-protein coupled receptors family 1 profile" evidence="13">
    <location>
        <begin position="45"/>
        <end position="301"/>
    </location>
</feature>
<organism evidence="14 15">
    <name type="scientific">Branchiostoma lanceolatum</name>
    <name type="common">Common lancelet</name>
    <name type="synonym">Amphioxus lanceolatum</name>
    <dbReference type="NCBI Taxonomy" id="7740"/>
    <lineage>
        <taxon>Eukaryota</taxon>
        <taxon>Metazoa</taxon>
        <taxon>Chordata</taxon>
        <taxon>Cephalochordata</taxon>
        <taxon>Leptocardii</taxon>
        <taxon>Amphioxiformes</taxon>
        <taxon>Branchiostomatidae</taxon>
        <taxon>Branchiostoma</taxon>
    </lineage>
</organism>
<sequence length="372" mass="41639">MSVEIVGSLVNFTGNFTSLLDVPTTIEAYVAPTLYSIIFLVGVTGNSLVIYIVARFSEMKTVTNFYIVNLAVTDLAFLVCCIPFTAANYTLPSWIFGEALCKLVNYLKQVAAQATCLTLAVLSVDRYCAIVHPLASLKFRRSRIALVASVFTWAASFILAVPVAIYYRLVSFNFHGMRTYCRPVWPSVAWEQGYMVYTVLITYAIPMTVCSIACFCIVRQLWNRFRESETGPLSSIMQTRRVISMVVGVVILFGICWLPNHVLNLWRTIYIRNKIPASVYWAKMFALFLSYANSAINPFVYTLLGENYRKCLRKTGCCRYGNQKRDGTITLKTGRRTGPGRSDYNIPTIKITLATDADPCGLDKQAGDATDV</sequence>
<keyword evidence="2" id="KW-1003">Cell membrane</keyword>
<keyword evidence="15" id="KW-1185">Reference proteome</keyword>
<keyword evidence="3 11" id="KW-0812">Transmembrane</keyword>
<dbReference type="GO" id="GO:0004930">
    <property type="term" value="F:G protein-coupled receptor activity"/>
    <property type="evidence" value="ECO:0007669"/>
    <property type="project" value="UniProtKB-KW"/>
</dbReference>
<evidence type="ECO:0000256" key="6">
    <source>
        <dbReference type="ARBA" id="ARBA00023136"/>
    </source>
</evidence>
<evidence type="ECO:0000256" key="1">
    <source>
        <dbReference type="ARBA" id="ARBA00004651"/>
    </source>
</evidence>
<keyword evidence="6 12" id="KW-0472">Membrane</keyword>
<dbReference type="PRINTS" id="PR00237">
    <property type="entry name" value="GPCRRHODOPSN"/>
</dbReference>
<dbReference type="AlphaFoldDB" id="A0A8J9YS52"/>
<evidence type="ECO:0000256" key="7">
    <source>
        <dbReference type="ARBA" id="ARBA00023157"/>
    </source>
</evidence>
<dbReference type="InterPro" id="IPR008103">
    <property type="entry name" value="KiSS_1_rcpt"/>
</dbReference>
<feature type="transmembrane region" description="Helical" evidence="12">
    <location>
        <begin position="34"/>
        <end position="54"/>
    </location>
</feature>
<keyword evidence="4 12" id="KW-1133">Transmembrane helix</keyword>
<evidence type="ECO:0000256" key="8">
    <source>
        <dbReference type="ARBA" id="ARBA00023170"/>
    </source>
</evidence>
<evidence type="ECO:0000256" key="9">
    <source>
        <dbReference type="ARBA" id="ARBA00023180"/>
    </source>
</evidence>
<keyword evidence="8 11" id="KW-0675">Receptor</keyword>
<feature type="transmembrane region" description="Helical" evidence="12">
    <location>
        <begin position="66"/>
        <end position="86"/>
    </location>
</feature>
<evidence type="ECO:0000256" key="3">
    <source>
        <dbReference type="ARBA" id="ARBA00022692"/>
    </source>
</evidence>
<reference evidence="14" key="1">
    <citation type="submission" date="2022-01" db="EMBL/GenBank/DDBJ databases">
        <authorList>
            <person name="Braso-Vives M."/>
        </authorList>
    </citation>
    <scope>NUCLEOTIDE SEQUENCE</scope>
</reference>
<evidence type="ECO:0000313" key="14">
    <source>
        <dbReference type="EMBL" id="CAH1238488.1"/>
    </source>
</evidence>
<keyword evidence="7" id="KW-1015">Disulfide bond</keyword>
<dbReference type="Pfam" id="PF00001">
    <property type="entry name" value="7tm_1"/>
    <property type="match status" value="1"/>
</dbReference>
<protein>
    <submittedName>
        <fullName evidence="14">KISS1R protein</fullName>
    </submittedName>
</protein>
<evidence type="ECO:0000256" key="2">
    <source>
        <dbReference type="ARBA" id="ARBA00022475"/>
    </source>
</evidence>
<proteinExistence type="inferred from homology"/>
<comment type="subcellular location">
    <subcellularLocation>
        <location evidence="1">Cell membrane</location>
        <topology evidence="1">Multi-pass membrane protein</topology>
    </subcellularLocation>
</comment>
<dbReference type="PROSITE" id="PS50262">
    <property type="entry name" value="G_PROTEIN_RECEP_F1_2"/>
    <property type="match status" value="1"/>
</dbReference>
<dbReference type="InterPro" id="IPR017452">
    <property type="entry name" value="GPCR_Rhodpsn_7TM"/>
</dbReference>
<evidence type="ECO:0000313" key="15">
    <source>
        <dbReference type="Proteomes" id="UP000838412"/>
    </source>
</evidence>
<gene>
    <name evidence="14" type="primary">KISS1R</name>
    <name evidence="14" type="ORF">BLAG_LOCUS3074</name>
</gene>
<dbReference type="PANTHER" id="PTHR45695">
    <property type="entry name" value="LEUCOKININ RECEPTOR-RELATED"/>
    <property type="match status" value="1"/>
</dbReference>
<name>A0A8J9YS52_BRALA</name>
<feature type="transmembrane region" description="Helical" evidence="12">
    <location>
        <begin position="280"/>
        <end position="304"/>
    </location>
</feature>
<evidence type="ECO:0000256" key="11">
    <source>
        <dbReference type="RuleBase" id="RU000688"/>
    </source>
</evidence>
<dbReference type="Proteomes" id="UP000838412">
    <property type="component" value="Chromosome 10"/>
</dbReference>
<dbReference type="PANTHER" id="PTHR45695:SF23">
    <property type="entry name" value="GALANIN-LIKE G-PROTEIN COUPLED RECEPTOR NPR-9"/>
    <property type="match status" value="1"/>
</dbReference>
<comment type="similarity">
    <text evidence="11">Belongs to the G-protein coupled receptor 1 family.</text>
</comment>
<dbReference type="SUPFAM" id="SSF81321">
    <property type="entry name" value="Family A G protein-coupled receptor-like"/>
    <property type="match status" value="1"/>
</dbReference>
<evidence type="ECO:0000256" key="4">
    <source>
        <dbReference type="ARBA" id="ARBA00022989"/>
    </source>
</evidence>
<dbReference type="PRINTS" id="PR01728">
    <property type="entry name" value="KISS1RECEPTR"/>
</dbReference>
<dbReference type="FunFam" id="1.20.1070.10:FF:000553">
    <property type="entry name" value="Uncharacterized protein"/>
    <property type="match status" value="1"/>
</dbReference>
<dbReference type="CDD" id="cd15095">
    <property type="entry name" value="7tmA_KiSS1R"/>
    <property type="match status" value="1"/>
</dbReference>
<feature type="transmembrane region" description="Helical" evidence="12">
    <location>
        <begin position="106"/>
        <end position="124"/>
    </location>
</feature>
<feature type="transmembrane region" description="Helical" evidence="12">
    <location>
        <begin position="242"/>
        <end position="260"/>
    </location>
</feature>
<keyword evidence="10 11" id="KW-0807">Transducer</keyword>